<evidence type="ECO:0000313" key="9">
    <source>
        <dbReference type="EMBL" id="MDX3044521.1"/>
    </source>
</evidence>
<keyword evidence="4 7" id="KW-1133">Transmembrane helix</keyword>
<keyword evidence="2" id="KW-1003">Cell membrane</keyword>
<dbReference type="PANTHER" id="PTHR43124:SF3">
    <property type="entry name" value="CHLORAMPHENICOL EFFLUX PUMP RV0191"/>
    <property type="match status" value="1"/>
</dbReference>
<proteinExistence type="predicted"/>
<dbReference type="RefSeq" id="WP_143110789.1">
    <property type="nucleotide sequence ID" value="NZ_JABXWF010000027.1"/>
</dbReference>
<dbReference type="PANTHER" id="PTHR43124">
    <property type="entry name" value="PURINE EFFLUX PUMP PBUE"/>
    <property type="match status" value="1"/>
</dbReference>
<dbReference type="EMBL" id="JARAWJ010000089">
    <property type="protein sequence ID" value="MDX3044521.1"/>
    <property type="molecule type" value="Genomic_DNA"/>
</dbReference>
<gene>
    <name evidence="9" type="ORF">PV383_46300</name>
</gene>
<comment type="caution">
    <text evidence="9">The sequence shown here is derived from an EMBL/GenBank/DDBJ whole genome shotgun (WGS) entry which is preliminary data.</text>
</comment>
<dbReference type="InterPro" id="IPR050189">
    <property type="entry name" value="MFS_Efflux_Transporters"/>
</dbReference>
<dbReference type="SUPFAM" id="SSF103473">
    <property type="entry name" value="MFS general substrate transporter"/>
    <property type="match status" value="1"/>
</dbReference>
<feature type="transmembrane region" description="Helical" evidence="7">
    <location>
        <begin position="94"/>
        <end position="113"/>
    </location>
</feature>
<reference evidence="9 10" key="1">
    <citation type="journal article" date="2023" name="Microb. Genom.">
        <title>Mesoterricola silvestris gen. nov., sp. nov., Mesoterricola sediminis sp. nov., Geothrix oryzae sp. nov., Geothrix edaphica sp. nov., Geothrix rubra sp. nov., and Geothrix limicola sp. nov., six novel members of Acidobacteriota isolated from soils.</title>
        <authorList>
            <person name="Weisberg A.J."/>
            <person name="Pearce E."/>
            <person name="Kramer C.G."/>
            <person name="Chang J.H."/>
            <person name="Clarke C.R."/>
        </authorList>
    </citation>
    <scope>NUCLEOTIDE SEQUENCE [LARGE SCALE GENOMIC DNA]</scope>
    <source>
        <strain evidence="9 10">NE20-4-1</strain>
    </source>
</reference>
<evidence type="ECO:0000256" key="5">
    <source>
        <dbReference type="ARBA" id="ARBA00023136"/>
    </source>
</evidence>
<evidence type="ECO:0000256" key="7">
    <source>
        <dbReference type="SAM" id="Phobius"/>
    </source>
</evidence>
<evidence type="ECO:0000256" key="2">
    <source>
        <dbReference type="ARBA" id="ARBA00022475"/>
    </source>
</evidence>
<dbReference type="Proteomes" id="UP001282474">
    <property type="component" value="Unassembled WGS sequence"/>
</dbReference>
<evidence type="ECO:0000256" key="1">
    <source>
        <dbReference type="ARBA" id="ARBA00004651"/>
    </source>
</evidence>
<accession>A0ABU4N3Z2</accession>
<comment type="subcellular location">
    <subcellularLocation>
        <location evidence="1">Cell membrane</location>
        <topology evidence="1">Multi-pass membrane protein</topology>
    </subcellularLocation>
</comment>
<feature type="region of interest" description="Disordered" evidence="6">
    <location>
        <begin position="118"/>
        <end position="159"/>
    </location>
</feature>
<organism evidence="9 10">
    <name type="scientific">Streptomyces caniscabiei</name>
    <dbReference type="NCBI Taxonomy" id="2746961"/>
    <lineage>
        <taxon>Bacteria</taxon>
        <taxon>Bacillati</taxon>
        <taxon>Actinomycetota</taxon>
        <taxon>Actinomycetes</taxon>
        <taxon>Kitasatosporales</taxon>
        <taxon>Streptomycetaceae</taxon>
        <taxon>Streptomyces</taxon>
    </lineage>
</organism>
<feature type="chain" id="PRO_5046158230" evidence="8">
    <location>
        <begin position="24"/>
        <end position="159"/>
    </location>
</feature>
<sequence>MAICAAFLLLAAVLALFTVTAHVQWAAALSSVAIGFSGFAIVPTVQTLVMEKAGHAPTLASAAMQAAFNLANGAGAYLGGLAIAAGFGLTSPNLVGAALVASGFAVAAASWAADRRRGTDRAASTGGPHSRSSCRPAAHGGRADGLTGARALPGVERGA</sequence>
<feature type="transmembrane region" description="Helical" evidence="7">
    <location>
        <begin position="25"/>
        <end position="45"/>
    </location>
</feature>
<feature type="signal peptide" evidence="8">
    <location>
        <begin position="1"/>
        <end position="23"/>
    </location>
</feature>
<protein>
    <submittedName>
        <fullName evidence="9">MFS transporter</fullName>
    </submittedName>
</protein>
<evidence type="ECO:0000256" key="6">
    <source>
        <dbReference type="SAM" id="MobiDB-lite"/>
    </source>
</evidence>
<dbReference type="Gene3D" id="1.20.1250.20">
    <property type="entry name" value="MFS general substrate transporter like domains"/>
    <property type="match status" value="1"/>
</dbReference>
<evidence type="ECO:0000256" key="3">
    <source>
        <dbReference type="ARBA" id="ARBA00022692"/>
    </source>
</evidence>
<evidence type="ECO:0000313" key="10">
    <source>
        <dbReference type="Proteomes" id="UP001282474"/>
    </source>
</evidence>
<feature type="transmembrane region" description="Helical" evidence="7">
    <location>
        <begin position="66"/>
        <end position="88"/>
    </location>
</feature>
<keyword evidence="10" id="KW-1185">Reference proteome</keyword>
<keyword evidence="3 7" id="KW-0812">Transmembrane</keyword>
<keyword evidence="5 7" id="KW-0472">Membrane</keyword>
<name>A0ABU4N3Z2_9ACTN</name>
<evidence type="ECO:0000256" key="4">
    <source>
        <dbReference type="ARBA" id="ARBA00022989"/>
    </source>
</evidence>
<dbReference type="InterPro" id="IPR036259">
    <property type="entry name" value="MFS_trans_sf"/>
</dbReference>
<keyword evidence="8" id="KW-0732">Signal</keyword>
<evidence type="ECO:0000256" key="8">
    <source>
        <dbReference type="SAM" id="SignalP"/>
    </source>
</evidence>